<dbReference type="PANTHER" id="PTHR11059:SF0">
    <property type="entry name" value="DNA REPAIR PROTEIN RECN"/>
    <property type="match status" value="1"/>
</dbReference>
<name>A0A516Q1J5_9ACTN</name>
<protein>
    <recommendedName>
        <fullName evidence="3 9">DNA repair protein RecN</fullName>
    </recommendedName>
    <alternativeName>
        <fullName evidence="8 9">Recombination protein N</fullName>
    </alternativeName>
</protein>
<dbReference type="CDD" id="cd03241">
    <property type="entry name" value="ABC_RecN"/>
    <property type="match status" value="2"/>
</dbReference>
<keyword evidence="5 9" id="KW-0227">DNA damage</keyword>
<dbReference type="PANTHER" id="PTHR11059">
    <property type="entry name" value="DNA REPAIR PROTEIN RECN"/>
    <property type="match status" value="1"/>
</dbReference>
<comment type="similarity">
    <text evidence="2 9">Belongs to the RecN family.</text>
</comment>
<evidence type="ECO:0000256" key="9">
    <source>
        <dbReference type="PIRNR" id="PIRNR003128"/>
    </source>
</evidence>
<evidence type="ECO:0000256" key="10">
    <source>
        <dbReference type="SAM" id="Coils"/>
    </source>
</evidence>
<evidence type="ECO:0000259" key="11">
    <source>
        <dbReference type="Pfam" id="PF02463"/>
    </source>
</evidence>
<dbReference type="InterPro" id="IPR027417">
    <property type="entry name" value="P-loop_NTPase"/>
</dbReference>
<dbReference type="RefSeq" id="WP_143987264.1">
    <property type="nucleotide sequence ID" value="NZ_CP041692.1"/>
</dbReference>
<dbReference type="FunFam" id="3.40.50.300:FF:000319">
    <property type="entry name" value="DNA repair protein RecN"/>
    <property type="match status" value="1"/>
</dbReference>
<dbReference type="AlphaFoldDB" id="A0A516Q1J5"/>
<keyword evidence="10" id="KW-0175">Coiled coil</keyword>
<evidence type="ECO:0000256" key="4">
    <source>
        <dbReference type="ARBA" id="ARBA00022741"/>
    </source>
</evidence>
<dbReference type="Proteomes" id="UP000319263">
    <property type="component" value="Chromosome"/>
</dbReference>
<gene>
    <name evidence="12" type="primary">recN</name>
    <name evidence="12" type="ORF">FOE78_16465</name>
</gene>
<sequence length="568" mass="60189">MLSELRISDLGVISEATLELDPGLTVVTGETGAGKTMIVSGIDLLLGGKADTGAIRAGAERARVEGVFRVADQELAAAVAEAGGRVEDDELLVARHLTAAGRSRAYLGGAQVPATLCGEVTGELVTVHGQSEQIRLGRSDRQREILDRFAGAKLAKLLTSYGHDYAERRAAVAELDELRRNAQQRAREIDLLKFGLDEISAVEPQPGEDQALATEATRLQAADDLRLAATTAMVAITGDDDDPAGDSGALSAIGRARKATEQLAELDPDAAELAQRVAEVSYLLTDAAADLSRYLDGLESEPGRLELIAERRSQLAGLTRKYGSSVDEVLAWGADAARQLAELETGDDRIGQLENRIAELDVRLDEQATKITKLRRTAAQKLIKQVLTELAALAMPHARLEFALSAADYGPYGRDQVELLFSANPGSEPRNLARVASGGELSRVRLALEVVLAGNGDGGTFVFDEVDAGVGGKVAVEIGRRLARLADHSQVIVVTHLAQVAAFADRHYVVAKSDDGQVTTSGVTRVIDGARSAELARMMAGLEQTESSIAHAEELLAEAGQTRGQTSS</sequence>
<evidence type="ECO:0000256" key="8">
    <source>
        <dbReference type="ARBA" id="ARBA00033408"/>
    </source>
</evidence>
<keyword evidence="13" id="KW-1185">Reference proteome</keyword>
<accession>A0A516Q1J5</accession>
<dbReference type="GO" id="GO:0009432">
    <property type="term" value="P:SOS response"/>
    <property type="evidence" value="ECO:0007669"/>
    <property type="project" value="TreeGrafter"/>
</dbReference>
<dbReference type="GO" id="GO:0006281">
    <property type="term" value="P:DNA repair"/>
    <property type="evidence" value="ECO:0007669"/>
    <property type="project" value="UniProtKB-KW"/>
</dbReference>
<evidence type="ECO:0000256" key="7">
    <source>
        <dbReference type="ARBA" id="ARBA00023204"/>
    </source>
</evidence>
<reference evidence="12 13" key="1">
    <citation type="submission" date="2019-07" db="EMBL/GenBank/DDBJ databases">
        <title>Microlunatus dokdonensis sp. nov. isolated from the rhizospheric soil of the wild plant Elymus tsukushiensis.</title>
        <authorList>
            <person name="Ghim S.-Y."/>
            <person name="Hwang Y.-J."/>
            <person name="Son J.-S."/>
            <person name="Shin J.-H."/>
        </authorList>
    </citation>
    <scope>NUCLEOTIDE SEQUENCE [LARGE SCALE GENOMIC DNA]</scope>
    <source>
        <strain evidence="12 13">KUDC0627</strain>
    </source>
</reference>
<dbReference type="Gene3D" id="3.40.50.300">
    <property type="entry name" value="P-loop containing nucleotide triphosphate hydrolases"/>
    <property type="match status" value="2"/>
</dbReference>
<feature type="coiled-coil region" evidence="10">
    <location>
        <begin position="350"/>
        <end position="377"/>
    </location>
</feature>
<dbReference type="NCBIfam" id="TIGR00634">
    <property type="entry name" value="recN"/>
    <property type="match status" value="1"/>
</dbReference>
<dbReference type="PIRSF" id="PIRSF003128">
    <property type="entry name" value="RecN"/>
    <property type="match status" value="1"/>
</dbReference>
<dbReference type="GO" id="GO:0006310">
    <property type="term" value="P:DNA recombination"/>
    <property type="evidence" value="ECO:0007669"/>
    <property type="project" value="InterPro"/>
</dbReference>
<dbReference type="OrthoDB" id="9806954at2"/>
<dbReference type="SUPFAM" id="SSF52540">
    <property type="entry name" value="P-loop containing nucleoside triphosphate hydrolases"/>
    <property type="match status" value="1"/>
</dbReference>
<dbReference type="KEGG" id="mik:FOE78_16465"/>
<keyword evidence="4" id="KW-0547">Nucleotide-binding</keyword>
<evidence type="ECO:0000256" key="5">
    <source>
        <dbReference type="ARBA" id="ARBA00022763"/>
    </source>
</evidence>
<evidence type="ECO:0000256" key="2">
    <source>
        <dbReference type="ARBA" id="ARBA00009441"/>
    </source>
</evidence>
<dbReference type="InterPro" id="IPR004604">
    <property type="entry name" value="DNA_recomb/repair_RecN"/>
</dbReference>
<dbReference type="GO" id="GO:0043590">
    <property type="term" value="C:bacterial nucleoid"/>
    <property type="evidence" value="ECO:0007669"/>
    <property type="project" value="TreeGrafter"/>
</dbReference>
<dbReference type="EMBL" id="CP041692">
    <property type="protein sequence ID" value="QDP97303.1"/>
    <property type="molecule type" value="Genomic_DNA"/>
</dbReference>
<keyword evidence="6" id="KW-0067">ATP-binding</keyword>
<comment type="function">
    <text evidence="1 9">May be involved in recombinational repair of damaged DNA.</text>
</comment>
<proteinExistence type="inferred from homology"/>
<organism evidence="12 13">
    <name type="scientific">Microlunatus elymi</name>
    <dbReference type="NCBI Taxonomy" id="2596828"/>
    <lineage>
        <taxon>Bacteria</taxon>
        <taxon>Bacillati</taxon>
        <taxon>Actinomycetota</taxon>
        <taxon>Actinomycetes</taxon>
        <taxon>Propionibacteriales</taxon>
        <taxon>Propionibacteriaceae</taxon>
        <taxon>Microlunatus</taxon>
    </lineage>
</organism>
<evidence type="ECO:0000256" key="3">
    <source>
        <dbReference type="ARBA" id="ARBA00021315"/>
    </source>
</evidence>
<feature type="domain" description="RecF/RecN/SMC N-terminal" evidence="11">
    <location>
        <begin position="2"/>
        <end position="516"/>
    </location>
</feature>
<keyword evidence="7 9" id="KW-0234">DNA repair</keyword>
<dbReference type="GO" id="GO:0005524">
    <property type="term" value="F:ATP binding"/>
    <property type="evidence" value="ECO:0007669"/>
    <property type="project" value="UniProtKB-KW"/>
</dbReference>
<evidence type="ECO:0000256" key="1">
    <source>
        <dbReference type="ARBA" id="ARBA00003618"/>
    </source>
</evidence>
<evidence type="ECO:0000313" key="12">
    <source>
        <dbReference type="EMBL" id="QDP97303.1"/>
    </source>
</evidence>
<evidence type="ECO:0000256" key="6">
    <source>
        <dbReference type="ARBA" id="ARBA00022840"/>
    </source>
</evidence>
<dbReference type="InterPro" id="IPR003395">
    <property type="entry name" value="RecF/RecN/SMC_N"/>
</dbReference>
<dbReference type="FunFam" id="3.40.50.300:FF:000356">
    <property type="entry name" value="DNA repair protein RecN"/>
    <property type="match status" value="1"/>
</dbReference>
<dbReference type="Pfam" id="PF02463">
    <property type="entry name" value="SMC_N"/>
    <property type="match status" value="1"/>
</dbReference>
<evidence type="ECO:0000313" key="13">
    <source>
        <dbReference type="Proteomes" id="UP000319263"/>
    </source>
</evidence>